<dbReference type="RefSeq" id="WP_201430142.1">
    <property type="nucleotide sequence ID" value="NZ_JAEQBW010000001.1"/>
</dbReference>
<dbReference type="EMBL" id="JAEQBW010000001">
    <property type="protein sequence ID" value="MBK6264483.1"/>
    <property type="molecule type" value="Genomic_DNA"/>
</dbReference>
<dbReference type="GO" id="GO:0006631">
    <property type="term" value="P:fatty acid metabolic process"/>
    <property type="evidence" value="ECO:0007669"/>
    <property type="project" value="TreeGrafter"/>
</dbReference>
<dbReference type="GO" id="GO:0031956">
    <property type="term" value="F:medium-chain fatty acid-CoA ligase activity"/>
    <property type="evidence" value="ECO:0007669"/>
    <property type="project" value="TreeGrafter"/>
</dbReference>
<dbReference type="InterPro" id="IPR000873">
    <property type="entry name" value="AMP-dep_synth/lig_dom"/>
</dbReference>
<name>A0A934WWP3_9BACT</name>
<dbReference type="PANTHER" id="PTHR43201:SF5">
    <property type="entry name" value="MEDIUM-CHAIN ACYL-COA LIGASE ACSF2, MITOCHONDRIAL"/>
    <property type="match status" value="1"/>
</dbReference>
<evidence type="ECO:0000259" key="3">
    <source>
        <dbReference type="Pfam" id="PF00501"/>
    </source>
</evidence>
<keyword evidence="2" id="KW-0436">Ligase</keyword>
<reference evidence="4" key="1">
    <citation type="submission" date="2021-01" db="EMBL/GenBank/DDBJ databases">
        <title>Marivirga aurantiaca sp. nov., isolated from intertidal surface sediments.</title>
        <authorList>
            <person name="Zhang M."/>
        </authorList>
    </citation>
    <scope>NUCLEOTIDE SEQUENCE</scope>
    <source>
        <strain evidence="4">S37H4</strain>
    </source>
</reference>
<evidence type="ECO:0000256" key="1">
    <source>
        <dbReference type="ARBA" id="ARBA00006432"/>
    </source>
</evidence>
<evidence type="ECO:0000313" key="5">
    <source>
        <dbReference type="Proteomes" id="UP000611723"/>
    </source>
</evidence>
<protein>
    <submittedName>
        <fullName evidence="4">AMP-binding protein</fullName>
    </submittedName>
</protein>
<dbReference type="Gene3D" id="3.40.50.12780">
    <property type="entry name" value="N-terminal domain of ligase-like"/>
    <property type="match status" value="1"/>
</dbReference>
<dbReference type="SUPFAM" id="SSF56801">
    <property type="entry name" value="Acetyl-CoA synthetase-like"/>
    <property type="match status" value="1"/>
</dbReference>
<sequence>MTLVQNQNWFELEGNKFTLPDLVNSKNHFTEGSIAHYVMDFVHKWKKGYSEFEQKSSGSTGVPKIQVIKSSQMLASAKATINTLGLAAGDTALLNINPEFIGGKMMIVRALVQSMNLIVKEATGNPLVNLDSERSVDFFSFVPYQLSKILTETPEKIKQLNGAKAIILGGAPVSNTLAAQIQQQISAPVFSTYGMTETVSHVALKRLNHGTNTTFKALNNIAFSQDKRNCLIIHAEHITGVPELLTNDVVKLYDNQHFDWFGRYDFVINSGGIKIHPEQVEEQINSLMNENNLSFQFFVFSRLHEQLGSCLCLLLEDNGIDKEELMGKLKSKLPAYHVPKEVYTTTEFQMTSSGKIDRLNTLRIAGINFN</sequence>
<keyword evidence="5" id="KW-1185">Reference proteome</keyword>
<feature type="domain" description="AMP-dependent synthetase/ligase" evidence="3">
    <location>
        <begin position="56"/>
        <end position="204"/>
    </location>
</feature>
<comment type="similarity">
    <text evidence="1">Belongs to the ATP-dependent AMP-binding enzyme family.</text>
</comment>
<dbReference type="Proteomes" id="UP000611723">
    <property type="component" value="Unassembled WGS sequence"/>
</dbReference>
<comment type="caution">
    <text evidence="4">The sequence shown here is derived from an EMBL/GenBank/DDBJ whole genome shotgun (WGS) entry which is preliminary data.</text>
</comment>
<dbReference type="Gene3D" id="3.30.300.30">
    <property type="match status" value="1"/>
</dbReference>
<dbReference type="AlphaFoldDB" id="A0A934WWP3"/>
<gene>
    <name evidence="4" type="ORF">JKA74_05490</name>
</gene>
<evidence type="ECO:0000313" key="4">
    <source>
        <dbReference type="EMBL" id="MBK6264483.1"/>
    </source>
</evidence>
<organism evidence="4 5">
    <name type="scientific">Marivirga aurantiaca</name>
    <dbReference type="NCBI Taxonomy" id="2802615"/>
    <lineage>
        <taxon>Bacteria</taxon>
        <taxon>Pseudomonadati</taxon>
        <taxon>Bacteroidota</taxon>
        <taxon>Cytophagia</taxon>
        <taxon>Cytophagales</taxon>
        <taxon>Marivirgaceae</taxon>
        <taxon>Marivirga</taxon>
    </lineage>
</organism>
<dbReference type="PANTHER" id="PTHR43201">
    <property type="entry name" value="ACYL-COA SYNTHETASE"/>
    <property type="match status" value="1"/>
</dbReference>
<proteinExistence type="inferred from homology"/>
<dbReference type="InterPro" id="IPR045851">
    <property type="entry name" value="AMP-bd_C_sf"/>
</dbReference>
<accession>A0A934WWP3</accession>
<dbReference type="Pfam" id="PF00501">
    <property type="entry name" value="AMP-binding"/>
    <property type="match status" value="1"/>
</dbReference>
<evidence type="ECO:0000256" key="2">
    <source>
        <dbReference type="ARBA" id="ARBA00022598"/>
    </source>
</evidence>
<dbReference type="InterPro" id="IPR042099">
    <property type="entry name" value="ANL_N_sf"/>
</dbReference>